<keyword evidence="5" id="KW-1185">Reference proteome</keyword>
<dbReference type="InterPro" id="IPR050488">
    <property type="entry name" value="Ig_Fc_receptor"/>
</dbReference>
<dbReference type="PANTHER" id="PTHR11481">
    <property type="entry name" value="IMMUNOGLOBULIN FC RECEPTOR"/>
    <property type="match status" value="1"/>
</dbReference>
<evidence type="ECO:0000313" key="5">
    <source>
        <dbReference type="Proteomes" id="UP000314982"/>
    </source>
</evidence>
<dbReference type="GO" id="GO:0004888">
    <property type="term" value="F:transmembrane signaling receptor activity"/>
    <property type="evidence" value="ECO:0007669"/>
    <property type="project" value="TreeGrafter"/>
</dbReference>
<sequence>MKTACLLKRWLLGYYIIASELLVCGSPCLLKCSTPLASTSSKQVFLLPPSQSCRHFLCVCGLFCLTTFDQLSIKRTYHAADQIHVFQMHHTRFLIPTDNRPTAMLSSDKEDVFTGDRVTLSCTVKSSGWKFYWYRHRPDSTPVTTTSGYSNTLSWVSVSDGGQFWCRAGRGDPVYYTLYSDPVQINITERPVAVLTLQPNWTQIFIRETVTMRCDIHGGGDSDWQYEWYKNSYSVYSNTKPEYRISPVYMSNRGSYTCKGVKGNKLSETSEAVQLTVSDQPKAVLSISPRWLNPGASVVLSCGVKELSTDWRFSWYRTVPTSTEQSYSFELLPDRGNLTTADSYTLLPAGPTPTGGYVCRAGRGDPVYDTLYSEPQFLWSGDLQPSASLTVNPNRTQHFRSTSLSLSCE</sequence>
<dbReference type="Ensembl" id="ENSHHUT00000074874.1">
    <property type="protein sequence ID" value="ENSHHUP00000072475.1"/>
    <property type="gene ID" value="ENSHHUG00000042546.1"/>
</dbReference>
<reference evidence="5" key="1">
    <citation type="submission" date="2018-06" db="EMBL/GenBank/DDBJ databases">
        <title>Genome assembly of Danube salmon.</title>
        <authorList>
            <person name="Macqueen D.J."/>
            <person name="Gundappa M.K."/>
        </authorList>
    </citation>
    <scope>NUCLEOTIDE SEQUENCE [LARGE SCALE GENOMIC DNA]</scope>
</reference>
<dbReference type="InterPro" id="IPR013783">
    <property type="entry name" value="Ig-like_fold"/>
</dbReference>
<dbReference type="Gene3D" id="2.60.40.10">
    <property type="entry name" value="Immunoglobulins"/>
    <property type="match status" value="3"/>
</dbReference>
<dbReference type="FunFam" id="2.60.40.10:FF:001607">
    <property type="entry name" value="Leukocyte immune-type receptor TS32.15 L2.5a"/>
    <property type="match status" value="1"/>
</dbReference>
<dbReference type="Pfam" id="PF13895">
    <property type="entry name" value="Ig_2"/>
    <property type="match status" value="1"/>
</dbReference>
<keyword evidence="2" id="KW-1015">Disulfide bond</keyword>
<evidence type="ECO:0000256" key="1">
    <source>
        <dbReference type="ARBA" id="ARBA00022729"/>
    </source>
</evidence>
<accession>A0A4W5QES3</accession>
<organism evidence="4 5">
    <name type="scientific">Hucho hucho</name>
    <name type="common">huchen</name>
    <dbReference type="NCBI Taxonomy" id="62062"/>
    <lineage>
        <taxon>Eukaryota</taxon>
        <taxon>Metazoa</taxon>
        <taxon>Chordata</taxon>
        <taxon>Craniata</taxon>
        <taxon>Vertebrata</taxon>
        <taxon>Euteleostomi</taxon>
        <taxon>Actinopterygii</taxon>
        <taxon>Neopterygii</taxon>
        <taxon>Teleostei</taxon>
        <taxon>Protacanthopterygii</taxon>
        <taxon>Salmoniformes</taxon>
        <taxon>Salmonidae</taxon>
        <taxon>Salmoninae</taxon>
        <taxon>Hucho</taxon>
    </lineage>
</organism>
<dbReference type="InterPro" id="IPR007110">
    <property type="entry name" value="Ig-like_dom"/>
</dbReference>
<dbReference type="GO" id="GO:0006955">
    <property type="term" value="P:immune response"/>
    <property type="evidence" value="ECO:0007669"/>
    <property type="project" value="TreeGrafter"/>
</dbReference>
<dbReference type="GeneTree" id="ENSGT01120000272270"/>
<dbReference type="InterPro" id="IPR036179">
    <property type="entry name" value="Ig-like_dom_sf"/>
</dbReference>
<proteinExistence type="predicted"/>
<evidence type="ECO:0000313" key="4">
    <source>
        <dbReference type="Ensembl" id="ENSHHUP00000072475.1"/>
    </source>
</evidence>
<feature type="domain" description="Ig-like" evidence="3">
    <location>
        <begin position="101"/>
        <end position="168"/>
    </location>
</feature>
<dbReference type="PANTHER" id="PTHR11481:SF64">
    <property type="entry name" value="FC RECEPTOR-LIKE PROTEIN 4"/>
    <property type="match status" value="1"/>
</dbReference>
<name>A0A4W5QES3_9TELE</name>
<evidence type="ECO:0000259" key="3">
    <source>
        <dbReference type="PROSITE" id="PS50835"/>
    </source>
</evidence>
<keyword evidence="1" id="KW-0732">Signal</keyword>
<dbReference type="GO" id="GO:0009897">
    <property type="term" value="C:external side of plasma membrane"/>
    <property type="evidence" value="ECO:0007669"/>
    <property type="project" value="TreeGrafter"/>
</dbReference>
<evidence type="ECO:0000256" key="2">
    <source>
        <dbReference type="ARBA" id="ARBA00023157"/>
    </source>
</evidence>
<dbReference type="SMART" id="SM00409">
    <property type="entry name" value="IG"/>
    <property type="match status" value="3"/>
</dbReference>
<reference evidence="4" key="3">
    <citation type="submission" date="2025-09" db="UniProtKB">
        <authorList>
            <consortium name="Ensembl"/>
        </authorList>
    </citation>
    <scope>IDENTIFICATION</scope>
</reference>
<protein>
    <recommendedName>
        <fullName evidence="3">Ig-like domain-containing protein</fullName>
    </recommendedName>
</protein>
<feature type="domain" description="Ig-like" evidence="3">
    <location>
        <begin position="281"/>
        <end position="361"/>
    </location>
</feature>
<dbReference type="Proteomes" id="UP000314982">
    <property type="component" value="Unassembled WGS sequence"/>
</dbReference>
<dbReference type="PROSITE" id="PS50835">
    <property type="entry name" value="IG_LIKE"/>
    <property type="match status" value="3"/>
</dbReference>
<dbReference type="SUPFAM" id="SSF48726">
    <property type="entry name" value="Immunoglobulin"/>
    <property type="match status" value="3"/>
</dbReference>
<dbReference type="AlphaFoldDB" id="A0A4W5QES3"/>
<dbReference type="InterPro" id="IPR003599">
    <property type="entry name" value="Ig_sub"/>
</dbReference>
<feature type="domain" description="Ig-like" evidence="3">
    <location>
        <begin position="191"/>
        <end position="278"/>
    </location>
</feature>
<reference evidence="4" key="2">
    <citation type="submission" date="2025-08" db="UniProtKB">
        <authorList>
            <consortium name="Ensembl"/>
        </authorList>
    </citation>
    <scope>IDENTIFICATION</scope>
</reference>
<dbReference type="GO" id="GO:0007166">
    <property type="term" value="P:cell surface receptor signaling pathway"/>
    <property type="evidence" value="ECO:0007669"/>
    <property type="project" value="TreeGrafter"/>
</dbReference>